<keyword evidence="5" id="KW-0472">Membrane</keyword>
<evidence type="ECO:0000313" key="10">
    <source>
        <dbReference type="Proteomes" id="UP001352852"/>
    </source>
</evidence>
<evidence type="ECO:0000256" key="5">
    <source>
        <dbReference type="ARBA" id="ARBA00023136"/>
    </source>
</evidence>
<evidence type="ECO:0000256" key="4">
    <source>
        <dbReference type="ARBA" id="ARBA00022989"/>
    </source>
</evidence>
<sequence>MVDLLTLTQSDASEGQESKEREDSELRVGALPRQTPVEFTACIVFLGVISNRSQKTMLTVLALASVVLLGIAPEPSQAISIYTSWEHHALVGSDIRLSCTFFSWHFVSEDVSFTWTYRADGSRNSISVMLPFTFTHMLHNIQSCQCTGLVGGKKNMHITLKKNSLNF</sequence>
<dbReference type="PANTHER" id="PTHR13869:SF7">
    <property type="entry name" value="MYELIN PROTEIN P0"/>
    <property type="match status" value="1"/>
</dbReference>
<keyword evidence="10" id="KW-1185">Reference proteome</keyword>
<evidence type="ECO:0000256" key="7">
    <source>
        <dbReference type="ARBA" id="ARBA00023319"/>
    </source>
</evidence>
<dbReference type="Proteomes" id="UP001352852">
    <property type="component" value="Unassembled WGS sequence"/>
</dbReference>
<feature type="compositionally biased region" description="Polar residues" evidence="8">
    <location>
        <begin position="1"/>
        <end position="15"/>
    </location>
</feature>
<evidence type="ECO:0000256" key="2">
    <source>
        <dbReference type="ARBA" id="ARBA00022692"/>
    </source>
</evidence>
<keyword evidence="6" id="KW-1015">Disulfide bond</keyword>
<proteinExistence type="predicted"/>
<evidence type="ECO:0000313" key="9">
    <source>
        <dbReference type="EMBL" id="MED6267006.1"/>
    </source>
</evidence>
<gene>
    <name evidence="9" type="ORF">CHARACLAT_007784</name>
</gene>
<feature type="compositionally biased region" description="Basic and acidic residues" evidence="8">
    <location>
        <begin position="16"/>
        <end position="26"/>
    </location>
</feature>
<dbReference type="PANTHER" id="PTHR13869">
    <property type="entry name" value="MYELIN P0 RELATED"/>
    <property type="match status" value="1"/>
</dbReference>
<accession>A0ABU7CVT1</accession>
<comment type="caution">
    <text evidence="9">The sequence shown here is derived from an EMBL/GenBank/DDBJ whole genome shotgun (WGS) entry which is preliminary data.</text>
</comment>
<reference evidence="9 10" key="1">
    <citation type="submission" date="2021-06" db="EMBL/GenBank/DDBJ databases">
        <authorList>
            <person name="Palmer J.M."/>
        </authorList>
    </citation>
    <scope>NUCLEOTIDE SEQUENCE [LARGE SCALE GENOMIC DNA]</scope>
    <source>
        <strain evidence="9 10">CL_MEX2019</strain>
        <tissue evidence="9">Muscle</tissue>
    </source>
</reference>
<keyword evidence="3" id="KW-0732">Signal</keyword>
<evidence type="ECO:0000256" key="3">
    <source>
        <dbReference type="ARBA" id="ARBA00022729"/>
    </source>
</evidence>
<keyword evidence="2" id="KW-0812">Transmembrane</keyword>
<comment type="subcellular location">
    <subcellularLocation>
        <location evidence="1">Membrane</location>
    </subcellularLocation>
</comment>
<name>A0ABU7CVT1_9TELE</name>
<dbReference type="EMBL" id="JAHUTJ010008633">
    <property type="protein sequence ID" value="MED6267006.1"/>
    <property type="molecule type" value="Genomic_DNA"/>
</dbReference>
<feature type="region of interest" description="Disordered" evidence="8">
    <location>
        <begin position="1"/>
        <end position="27"/>
    </location>
</feature>
<keyword evidence="7" id="KW-0393">Immunoglobulin domain</keyword>
<organism evidence="9 10">
    <name type="scientific">Characodon lateralis</name>
    <dbReference type="NCBI Taxonomy" id="208331"/>
    <lineage>
        <taxon>Eukaryota</taxon>
        <taxon>Metazoa</taxon>
        <taxon>Chordata</taxon>
        <taxon>Craniata</taxon>
        <taxon>Vertebrata</taxon>
        <taxon>Euteleostomi</taxon>
        <taxon>Actinopterygii</taxon>
        <taxon>Neopterygii</taxon>
        <taxon>Teleostei</taxon>
        <taxon>Neoteleostei</taxon>
        <taxon>Acanthomorphata</taxon>
        <taxon>Ovalentaria</taxon>
        <taxon>Atherinomorphae</taxon>
        <taxon>Cyprinodontiformes</taxon>
        <taxon>Goodeidae</taxon>
        <taxon>Characodon</taxon>
    </lineage>
</organism>
<evidence type="ECO:0000256" key="6">
    <source>
        <dbReference type="ARBA" id="ARBA00023157"/>
    </source>
</evidence>
<evidence type="ECO:0000256" key="8">
    <source>
        <dbReference type="SAM" id="MobiDB-lite"/>
    </source>
</evidence>
<keyword evidence="4" id="KW-1133">Transmembrane helix</keyword>
<dbReference type="InterPro" id="IPR000920">
    <property type="entry name" value="Myelin_P0-rel"/>
</dbReference>
<evidence type="ECO:0000256" key="1">
    <source>
        <dbReference type="ARBA" id="ARBA00004370"/>
    </source>
</evidence>
<protein>
    <submittedName>
        <fullName evidence="9">Uncharacterized protein</fullName>
    </submittedName>
</protein>